<accession>A0AAE0PW68</accession>
<reference evidence="2" key="1">
    <citation type="submission" date="2023-06" db="EMBL/GenBank/DDBJ databases">
        <title>Male Hemibagrus guttatus genome.</title>
        <authorList>
            <person name="Bian C."/>
        </authorList>
    </citation>
    <scope>NUCLEOTIDE SEQUENCE</scope>
    <source>
        <strain evidence="2">Male_cb2023</strain>
        <tissue evidence="2">Muscle</tissue>
    </source>
</reference>
<protein>
    <recommendedName>
        <fullName evidence="1">S100/CaBP-9k-type calcium binding subdomain domain-containing protein</fullName>
    </recommendedName>
</protein>
<dbReference type="Pfam" id="PF01023">
    <property type="entry name" value="S_100"/>
    <property type="match status" value="1"/>
</dbReference>
<comment type="caution">
    <text evidence="2">The sequence shown here is derived from an EMBL/GenBank/DDBJ whole genome shotgun (WGS) entry which is preliminary data.</text>
</comment>
<dbReference type="AlphaFoldDB" id="A0AAE0PW68"/>
<dbReference type="InterPro" id="IPR011992">
    <property type="entry name" value="EF-hand-dom_pair"/>
</dbReference>
<evidence type="ECO:0000313" key="2">
    <source>
        <dbReference type="EMBL" id="KAK3508418.1"/>
    </source>
</evidence>
<dbReference type="EMBL" id="JAUCMX010000028">
    <property type="protein sequence ID" value="KAK3508418.1"/>
    <property type="molecule type" value="Genomic_DNA"/>
</dbReference>
<organism evidence="2 3">
    <name type="scientific">Hemibagrus guttatus</name>
    <dbReference type="NCBI Taxonomy" id="175788"/>
    <lineage>
        <taxon>Eukaryota</taxon>
        <taxon>Metazoa</taxon>
        <taxon>Chordata</taxon>
        <taxon>Craniata</taxon>
        <taxon>Vertebrata</taxon>
        <taxon>Euteleostomi</taxon>
        <taxon>Actinopterygii</taxon>
        <taxon>Neopterygii</taxon>
        <taxon>Teleostei</taxon>
        <taxon>Ostariophysi</taxon>
        <taxon>Siluriformes</taxon>
        <taxon>Bagridae</taxon>
        <taxon>Hemibagrus</taxon>
    </lineage>
</organism>
<dbReference type="Gene3D" id="1.10.238.10">
    <property type="entry name" value="EF-hand"/>
    <property type="match status" value="1"/>
</dbReference>
<feature type="domain" description="S100/CaBP-9k-type calcium binding subdomain" evidence="1">
    <location>
        <begin position="8"/>
        <end position="48"/>
    </location>
</feature>
<dbReference type="Proteomes" id="UP001274896">
    <property type="component" value="Unassembled WGS sequence"/>
</dbReference>
<name>A0AAE0PW68_9TELE</name>
<keyword evidence="3" id="KW-1185">Reference proteome</keyword>
<dbReference type="SUPFAM" id="SSF47473">
    <property type="entry name" value="EF-hand"/>
    <property type="match status" value="1"/>
</dbReference>
<evidence type="ECO:0000313" key="3">
    <source>
        <dbReference type="Proteomes" id="UP001274896"/>
    </source>
</evidence>
<gene>
    <name evidence="2" type="ORF">QTP70_028154</name>
</gene>
<dbReference type="SMART" id="SM01394">
    <property type="entry name" value="S_100"/>
    <property type="match status" value="1"/>
</dbReference>
<evidence type="ECO:0000259" key="1">
    <source>
        <dbReference type="SMART" id="SM01394"/>
    </source>
</evidence>
<proteinExistence type="predicted"/>
<dbReference type="InterPro" id="IPR013787">
    <property type="entry name" value="S100_Ca-bd_sub"/>
</dbReference>
<sequence length="92" mass="10161">MAGQFSDLEKAIETLVTKFYAASANKGSTLKTNEFKSLLSSQLPNLVKVSLILMSWANCTPTQVAHNSSRMEHCFLGPTRDQARRKKRSVGS</sequence>